<dbReference type="AlphaFoldDB" id="A0A448YG20"/>
<sequence length="200" mass="22952">MPAEDEDITNLDQDLKASRLAKYQNTQLIQEVKDWLYNVLGNAIDRSQLERDDLVDFLKDGSVLCSLVNTVWGDGALKYKRSKMAFVQMENIEKFLNFIRAKGVAQDELFQTVDLYEAKDPYQVVMTLQALSRVINKTFSKYPLIGPTISKKHERPRVPPKPKDLQVDSWSTIEYGYVKGSNQATERVVFGSRRDITGRK</sequence>
<dbReference type="GO" id="GO:0007015">
    <property type="term" value="P:actin filament organization"/>
    <property type="evidence" value="ECO:0007669"/>
    <property type="project" value="TreeGrafter"/>
</dbReference>
<dbReference type="PANTHER" id="PTHR47385">
    <property type="entry name" value="CALPONIN"/>
    <property type="match status" value="1"/>
</dbReference>
<gene>
    <name evidence="2" type="ORF">BRENAR_LOCUS610</name>
</gene>
<keyword evidence="3" id="KW-1185">Reference proteome</keyword>
<dbReference type="GO" id="GO:0051015">
    <property type="term" value="F:actin filament binding"/>
    <property type="evidence" value="ECO:0007669"/>
    <property type="project" value="TreeGrafter"/>
</dbReference>
<proteinExistence type="predicted"/>
<evidence type="ECO:0000259" key="1">
    <source>
        <dbReference type="PROSITE" id="PS50021"/>
    </source>
</evidence>
<evidence type="ECO:0000313" key="2">
    <source>
        <dbReference type="EMBL" id="VEU19874.1"/>
    </source>
</evidence>
<dbReference type="PROSITE" id="PS50021">
    <property type="entry name" value="CH"/>
    <property type="match status" value="1"/>
</dbReference>
<dbReference type="InterPro" id="IPR001715">
    <property type="entry name" value="CH_dom"/>
</dbReference>
<dbReference type="InterPro" id="IPR036872">
    <property type="entry name" value="CH_dom_sf"/>
</dbReference>
<dbReference type="SMART" id="SM00033">
    <property type="entry name" value="CH"/>
    <property type="match status" value="1"/>
</dbReference>
<evidence type="ECO:0000313" key="3">
    <source>
        <dbReference type="Proteomes" id="UP000290900"/>
    </source>
</evidence>
<dbReference type="EMBL" id="CAACVR010000001">
    <property type="protein sequence ID" value="VEU19874.1"/>
    <property type="molecule type" value="Genomic_DNA"/>
</dbReference>
<dbReference type="OrthoDB" id="21595at2759"/>
<dbReference type="Proteomes" id="UP000290900">
    <property type="component" value="Unassembled WGS sequence"/>
</dbReference>
<reference evidence="2 3" key="1">
    <citation type="submission" date="2018-12" db="EMBL/GenBank/DDBJ databases">
        <authorList>
            <person name="Tiukova I."/>
            <person name="Dainat J."/>
        </authorList>
    </citation>
    <scope>NUCLEOTIDE SEQUENCE [LARGE SCALE GENOMIC DNA]</scope>
</reference>
<dbReference type="Gene3D" id="1.10.418.10">
    <property type="entry name" value="Calponin-like domain"/>
    <property type="match status" value="1"/>
</dbReference>
<protein>
    <submittedName>
        <fullName evidence="2">DEKNAAC100607</fullName>
    </submittedName>
</protein>
<dbReference type="InParanoid" id="A0A448YG20"/>
<feature type="domain" description="Calponin-homology (CH)" evidence="1">
    <location>
        <begin position="26"/>
        <end position="135"/>
    </location>
</feature>
<dbReference type="InterPro" id="IPR050606">
    <property type="entry name" value="Calponin-like"/>
</dbReference>
<name>A0A448YG20_BRENA</name>
<organism evidence="2 3">
    <name type="scientific">Brettanomyces naardenensis</name>
    <name type="common">Yeast</name>
    <dbReference type="NCBI Taxonomy" id="13370"/>
    <lineage>
        <taxon>Eukaryota</taxon>
        <taxon>Fungi</taxon>
        <taxon>Dikarya</taxon>
        <taxon>Ascomycota</taxon>
        <taxon>Saccharomycotina</taxon>
        <taxon>Pichiomycetes</taxon>
        <taxon>Pichiales</taxon>
        <taxon>Pichiaceae</taxon>
        <taxon>Brettanomyces</taxon>
    </lineage>
</organism>
<dbReference type="GO" id="GO:0015629">
    <property type="term" value="C:actin cytoskeleton"/>
    <property type="evidence" value="ECO:0007669"/>
    <property type="project" value="TreeGrafter"/>
</dbReference>
<dbReference type="STRING" id="13370.A0A448YG20"/>
<dbReference type="SUPFAM" id="SSF47576">
    <property type="entry name" value="Calponin-homology domain, CH-domain"/>
    <property type="match status" value="1"/>
</dbReference>
<dbReference type="FunCoup" id="A0A448YG20">
    <property type="interactions" value="853"/>
</dbReference>
<dbReference type="InterPro" id="IPR003096">
    <property type="entry name" value="SM22_calponin"/>
</dbReference>
<dbReference type="PRINTS" id="PR00888">
    <property type="entry name" value="SM22CALPONIN"/>
</dbReference>
<accession>A0A448YG20</accession>
<dbReference type="Pfam" id="PF00307">
    <property type="entry name" value="CH"/>
    <property type="match status" value="1"/>
</dbReference>
<dbReference type="PANTHER" id="PTHR47385:SF14">
    <property type="entry name" value="TRANSGELIN"/>
    <property type="match status" value="1"/>
</dbReference>